<dbReference type="InterPro" id="IPR005247">
    <property type="entry name" value="YbhB_YbcL/LppC-like"/>
</dbReference>
<name>A0A8J3FKJ9_9ACTN</name>
<evidence type="ECO:0000313" key="2">
    <source>
        <dbReference type="EMBL" id="GGK33724.1"/>
    </source>
</evidence>
<protein>
    <submittedName>
        <fullName evidence="2">UPF0098 protein</fullName>
    </submittedName>
</protein>
<comment type="similarity">
    <text evidence="1">Belongs to the UPF0098 family.</text>
</comment>
<dbReference type="CDD" id="cd00865">
    <property type="entry name" value="PEBP_bact_arch"/>
    <property type="match status" value="1"/>
</dbReference>
<evidence type="ECO:0000313" key="3">
    <source>
        <dbReference type="Proteomes" id="UP000662200"/>
    </source>
</evidence>
<evidence type="ECO:0000256" key="1">
    <source>
        <dbReference type="ARBA" id="ARBA00007120"/>
    </source>
</evidence>
<dbReference type="EMBL" id="BMQC01000009">
    <property type="protein sequence ID" value="GGK33724.1"/>
    <property type="molecule type" value="Genomic_DNA"/>
</dbReference>
<dbReference type="PANTHER" id="PTHR30289:SF1">
    <property type="entry name" value="PEBP (PHOSPHATIDYLETHANOLAMINE-BINDING PROTEIN) FAMILY PROTEIN"/>
    <property type="match status" value="1"/>
</dbReference>
<keyword evidence="3" id="KW-1185">Reference proteome</keyword>
<dbReference type="NCBIfam" id="TIGR00481">
    <property type="entry name" value="YbhB/YbcL family Raf kinase inhibitor-like protein"/>
    <property type="match status" value="1"/>
</dbReference>
<dbReference type="AlphaFoldDB" id="A0A8J3FKJ9"/>
<gene>
    <name evidence="2" type="ORF">GCM10010124_27890</name>
</gene>
<proteinExistence type="inferred from homology"/>
<reference evidence="2" key="1">
    <citation type="journal article" date="2014" name="Int. J. Syst. Evol. Microbiol.">
        <title>Complete genome sequence of Corynebacterium casei LMG S-19264T (=DSM 44701T), isolated from a smear-ripened cheese.</title>
        <authorList>
            <consortium name="US DOE Joint Genome Institute (JGI-PGF)"/>
            <person name="Walter F."/>
            <person name="Albersmeier A."/>
            <person name="Kalinowski J."/>
            <person name="Ruckert C."/>
        </authorList>
    </citation>
    <scope>NUCLEOTIDE SEQUENCE</scope>
    <source>
        <strain evidence="2">JCM 3091</strain>
    </source>
</reference>
<dbReference type="Gene3D" id="3.90.280.10">
    <property type="entry name" value="PEBP-like"/>
    <property type="match status" value="1"/>
</dbReference>
<sequence length="164" mass="17272">MRAPLPYDFLPPVPGFALTSADIADGVPLPDRHALDHDNLSPQFAWAGFPAPTRSFALTCYDPDAPTGCGFWHWLTVDVPAAVTAVERGAPPPPGARAVRNDFGEARYCGAAPPPGPGHRYVFAVHAVAVPALEVPADASAAMVAFHLTRHTVGRAVLVTPYAT</sequence>
<dbReference type="InterPro" id="IPR036610">
    <property type="entry name" value="PEBP-like_sf"/>
</dbReference>
<dbReference type="PANTHER" id="PTHR30289">
    <property type="entry name" value="UNCHARACTERIZED PROTEIN YBCL-RELATED"/>
    <property type="match status" value="1"/>
</dbReference>
<comment type="caution">
    <text evidence="2">The sequence shown here is derived from an EMBL/GenBank/DDBJ whole genome shotgun (WGS) entry which is preliminary data.</text>
</comment>
<organism evidence="2 3">
    <name type="scientific">Pilimelia terevasa</name>
    <dbReference type="NCBI Taxonomy" id="53372"/>
    <lineage>
        <taxon>Bacteria</taxon>
        <taxon>Bacillati</taxon>
        <taxon>Actinomycetota</taxon>
        <taxon>Actinomycetes</taxon>
        <taxon>Micromonosporales</taxon>
        <taxon>Micromonosporaceae</taxon>
        <taxon>Pilimelia</taxon>
    </lineage>
</organism>
<reference evidence="2" key="2">
    <citation type="submission" date="2020-09" db="EMBL/GenBank/DDBJ databases">
        <authorList>
            <person name="Sun Q."/>
            <person name="Ohkuma M."/>
        </authorList>
    </citation>
    <scope>NUCLEOTIDE SEQUENCE</scope>
    <source>
        <strain evidence="2">JCM 3091</strain>
    </source>
</reference>
<dbReference type="Proteomes" id="UP000662200">
    <property type="component" value="Unassembled WGS sequence"/>
</dbReference>
<dbReference type="Pfam" id="PF01161">
    <property type="entry name" value="PBP"/>
    <property type="match status" value="1"/>
</dbReference>
<dbReference type="InterPro" id="IPR008914">
    <property type="entry name" value="PEBP"/>
</dbReference>
<dbReference type="SUPFAM" id="SSF49777">
    <property type="entry name" value="PEBP-like"/>
    <property type="match status" value="1"/>
</dbReference>
<dbReference type="RefSeq" id="WP_189114747.1">
    <property type="nucleotide sequence ID" value="NZ_BMQC01000009.1"/>
</dbReference>
<accession>A0A8J3FKJ9</accession>